<proteinExistence type="predicted"/>
<evidence type="ECO:0000256" key="1">
    <source>
        <dbReference type="SAM" id="MobiDB-lite"/>
    </source>
</evidence>
<dbReference type="EMBL" id="BRXZ01005372">
    <property type="protein sequence ID" value="GMH64901.1"/>
    <property type="molecule type" value="Genomic_DNA"/>
</dbReference>
<dbReference type="Proteomes" id="UP001165082">
    <property type="component" value="Unassembled WGS sequence"/>
</dbReference>
<sequence length="213" mass="22609">MNVTTEQELDNFISNLVFSLSGSSSPSTAHPGVKRMLSDLGHEYINTLCHSAVVASTTESSNVPPSPVSSSPGNHSAPGRRASDGGKPPPPPQDSAKRRKVVKVRDFLLPISADGECYGRAKEILGAHGELEGLLAGANGVLELLDKEEKDGWEDGDTKGEGSVNLLEAFVPKKVEEVKKRPTRQNASFEVWTKGEKYLGEGKGEGEGGGEDV</sequence>
<feature type="compositionally biased region" description="Low complexity" evidence="1">
    <location>
        <begin position="60"/>
        <end position="72"/>
    </location>
</feature>
<evidence type="ECO:0000313" key="2">
    <source>
        <dbReference type="EMBL" id="GMH64901.1"/>
    </source>
</evidence>
<comment type="caution">
    <text evidence="2">The sequence shown here is derived from an EMBL/GenBank/DDBJ whole genome shotgun (WGS) entry which is preliminary data.</text>
</comment>
<evidence type="ECO:0000313" key="3">
    <source>
        <dbReference type="Proteomes" id="UP001165082"/>
    </source>
</evidence>
<name>A0A9W7A7J6_9STRA</name>
<reference evidence="2" key="1">
    <citation type="submission" date="2022-07" db="EMBL/GenBank/DDBJ databases">
        <title>Genome analysis of Parmales, a sister group of diatoms, reveals the evolutionary specialization of diatoms from phago-mixotrophs to photoautotrophs.</title>
        <authorList>
            <person name="Ban H."/>
            <person name="Sato S."/>
            <person name="Yoshikawa S."/>
            <person name="Kazumasa Y."/>
            <person name="Nakamura Y."/>
            <person name="Ichinomiya M."/>
            <person name="Saitoh K."/>
            <person name="Sato N."/>
            <person name="Blanc-Mathieu R."/>
            <person name="Endo H."/>
            <person name="Kuwata A."/>
            <person name="Ogata H."/>
        </authorList>
    </citation>
    <scope>NUCLEOTIDE SEQUENCE</scope>
</reference>
<organism evidence="2 3">
    <name type="scientific">Triparma retinervis</name>
    <dbReference type="NCBI Taxonomy" id="2557542"/>
    <lineage>
        <taxon>Eukaryota</taxon>
        <taxon>Sar</taxon>
        <taxon>Stramenopiles</taxon>
        <taxon>Ochrophyta</taxon>
        <taxon>Bolidophyceae</taxon>
        <taxon>Parmales</taxon>
        <taxon>Triparmaceae</taxon>
        <taxon>Triparma</taxon>
    </lineage>
</organism>
<protein>
    <submittedName>
        <fullName evidence="2">Uncharacterized protein</fullName>
    </submittedName>
</protein>
<gene>
    <name evidence="2" type="ORF">TrRE_jg4133</name>
</gene>
<feature type="region of interest" description="Disordered" evidence="1">
    <location>
        <begin position="56"/>
        <end position="99"/>
    </location>
</feature>
<accession>A0A9W7A7J6</accession>
<dbReference type="AlphaFoldDB" id="A0A9W7A7J6"/>
<dbReference type="OrthoDB" id="10581146at2759"/>
<keyword evidence="3" id="KW-1185">Reference proteome</keyword>